<dbReference type="Proteomes" id="UP001497744">
    <property type="component" value="Unassembled WGS sequence"/>
</dbReference>
<sequence length="374" mass="36912">MATVVRPGPGMETEAAELTSELGEERGLEELGAAVLLDGELAQVVDGAGHAAAALEGEDGAPLADQLLGEDVLGGAGDQEGPRGEVRGELVCAEGGDAVHDGAVEGGLRDGTDDDDFAAGVVDDARMHGRLANGGVLGVDEGALYCSGWTHGNGVLAELGLELGVGGHVVVAGLHASLVAELAGVAVAGAREDHVLLVSAVDVVRGLVRALSEGPLQPWGHISDNSNERTPASKVNGCNLLREGGAEVHAVDVGALLADHAAVVESGVAHLLAGDFGVGLGPGLVADGAEAVVVELEAPGSRAGGSARGVDEAQGAEGDAVASSGVGALDDHVVLVRQAVDGGLLDDAAGDVGFGAHALQAVRRVRGCGTMRPA</sequence>
<gene>
    <name evidence="1" type="ORF">BcabD6B2_07530</name>
</gene>
<proteinExistence type="predicted"/>
<dbReference type="EMBL" id="BPLF01000001">
    <property type="protein sequence ID" value="GIX61318.1"/>
    <property type="molecule type" value="Genomic_DNA"/>
</dbReference>
<evidence type="ECO:0000313" key="1">
    <source>
        <dbReference type="EMBL" id="GIX61318.1"/>
    </source>
</evidence>
<protein>
    <submittedName>
        <fullName evidence="1">Uncharacterized protein</fullName>
    </submittedName>
</protein>
<accession>A0AAV4LMC3</accession>
<dbReference type="GeneID" id="94192801"/>
<reference evidence="1 2" key="1">
    <citation type="submission" date="2021-06" db="EMBL/GenBank/DDBJ databases">
        <title>Genome sequence of Babesia caballi.</title>
        <authorList>
            <person name="Yamagishi J."/>
            <person name="Kidaka T."/>
            <person name="Ochi A."/>
        </authorList>
    </citation>
    <scope>NUCLEOTIDE SEQUENCE [LARGE SCALE GENOMIC DNA]</scope>
    <source>
        <strain evidence="1">USDA-D6B2</strain>
    </source>
</reference>
<keyword evidence="2" id="KW-1185">Reference proteome</keyword>
<comment type="caution">
    <text evidence="1">The sequence shown here is derived from an EMBL/GenBank/DDBJ whole genome shotgun (WGS) entry which is preliminary data.</text>
</comment>
<dbReference type="RefSeq" id="XP_067713389.1">
    <property type="nucleotide sequence ID" value="XM_067857288.1"/>
</dbReference>
<dbReference type="AlphaFoldDB" id="A0AAV4LMC3"/>
<name>A0AAV4LMC3_BABCB</name>
<evidence type="ECO:0000313" key="2">
    <source>
        <dbReference type="Proteomes" id="UP001497744"/>
    </source>
</evidence>
<organism evidence="1 2">
    <name type="scientific">Babesia caballi</name>
    <dbReference type="NCBI Taxonomy" id="5871"/>
    <lineage>
        <taxon>Eukaryota</taxon>
        <taxon>Sar</taxon>
        <taxon>Alveolata</taxon>
        <taxon>Apicomplexa</taxon>
        <taxon>Aconoidasida</taxon>
        <taxon>Piroplasmida</taxon>
        <taxon>Babesiidae</taxon>
        <taxon>Babesia</taxon>
    </lineage>
</organism>